<keyword evidence="4" id="KW-1185">Reference proteome</keyword>
<dbReference type="Pfam" id="PF01526">
    <property type="entry name" value="DDE_Tnp_Tn3"/>
    <property type="match status" value="1"/>
</dbReference>
<accession>A0ABU4WFY8</accession>
<feature type="domain" description="DUF4158" evidence="2">
    <location>
        <begin position="8"/>
        <end position="82"/>
    </location>
</feature>
<evidence type="ECO:0000259" key="2">
    <source>
        <dbReference type="Pfam" id="PF13700"/>
    </source>
</evidence>
<feature type="domain" description="Tn3 transposase DDE" evidence="1">
    <location>
        <begin position="444"/>
        <end position="820"/>
    </location>
</feature>
<evidence type="ECO:0000313" key="4">
    <source>
        <dbReference type="Proteomes" id="UP001279681"/>
    </source>
</evidence>
<comment type="caution">
    <text evidence="3">The sequence shown here is derived from an EMBL/GenBank/DDBJ whole genome shotgun (WGS) entry which is preliminary data.</text>
</comment>
<dbReference type="InterPro" id="IPR025296">
    <property type="entry name" value="DUF4158"/>
</dbReference>
<evidence type="ECO:0000259" key="1">
    <source>
        <dbReference type="Pfam" id="PF01526"/>
    </source>
</evidence>
<evidence type="ECO:0000313" key="3">
    <source>
        <dbReference type="EMBL" id="MDX8337388.1"/>
    </source>
</evidence>
<dbReference type="InterPro" id="IPR002513">
    <property type="entry name" value="Tn3_Tnp_DDE_dom"/>
</dbReference>
<dbReference type="EMBL" id="JAVIKH010000035">
    <property type="protein sequence ID" value="MDX8337388.1"/>
    <property type="molecule type" value="Genomic_DNA"/>
</dbReference>
<protein>
    <submittedName>
        <fullName evidence="3">Tn3 family transposase</fullName>
    </submittedName>
</protein>
<gene>
    <name evidence="3" type="ORF">RFV38_12955</name>
</gene>
<sequence length="839" mass="98926">MDIKYIYFQRYLDIEITRRRHLKEIMERLNFQKFQINQEVLEIAGQLTTKLSSNKDMVFQFLHQLKEMKIVAPGLSTIEDILCTALKGSEDKIYIKVLEQLQNRENLQVILETDEKGESLYTQLKNTSVNISSNGAKELLSKIKAIDELQCSCDLSFLSEEKVLYFSSEIQKSNRARIMRFSDPNKRDAYLAMFLNFRRKTFIDMVIEVTSSYAHKVLKRSRKKTQRHNALNLQNYRNNSTKLKNILKDIIEIEEFEEFRKYKETLFPIKEELDSQQDEMDDIDFLIKSHHSFNYTDELLECIRFDSNTKPELVDLLNSFPSYRNKKRLEVNISFFSNQWQRYIKKYDYSKKIVEIALLYAIRDNIRSGDLFVRESRKYNSFDHYLIKPQNIENNEESIKFFNEIKNSFALPRKLEFNLEIDRDERSSFSDKIYSYFPKITMTEMIYEVNSWTNFLDDFRENRQVNAYEKQKSIVATLLANGHNIGFSKMAISGSIDEATLRRVNEYYFNYNTLSKAQATLVNYHHSLDISKNWGDGGKSSSDGMRVPINAKTIYADYNSHYGNRDGAIYRHISDQYTPYYVQMLQGRDSNHVLDGLLYHETDLDIYEHSTDTAGYTEQMFALTHLLGFKFKPRIKNSEKQQLYYFENTEIGDIKFKKINEKVIVENYHEIMRFVEFIRVGKVKASLILQKISSYARDNSIAKGLKELGRIFKTMYLIDYFSDKTLRKEVQQILNKGESINSVGRILHFGKHGRISETTIEEQLEKASSLNILLGVLIIWNSRYLEKVHKAIRDEEWFDEAQFKRVSPLGTGHVNFLGKYIFEDEKIVSEDGLRPLKIR</sequence>
<dbReference type="RefSeq" id="WP_320314726.1">
    <property type="nucleotide sequence ID" value="NZ_JAVIKH010000035.1"/>
</dbReference>
<organism evidence="3 4">
    <name type="scientific">Candidatus Cetobacterium colombiensis</name>
    <dbReference type="NCBI Taxonomy" id="3073100"/>
    <lineage>
        <taxon>Bacteria</taxon>
        <taxon>Fusobacteriati</taxon>
        <taxon>Fusobacteriota</taxon>
        <taxon>Fusobacteriia</taxon>
        <taxon>Fusobacteriales</taxon>
        <taxon>Fusobacteriaceae</taxon>
        <taxon>Cetobacterium</taxon>
    </lineage>
</organism>
<name>A0ABU4WFY8_9FUSO</name>
<reference evidence="4" key="1">
    <citation type="submission" date="2023-07" db="EMBL/GenBank/DDBJ databases">
        <authorList>
            <person name="Colorado M.A."/>
            <person name="Villamil L.M."/>
            <person name="Melo J.F."/>
            <person name="Rodriguez J.A."/>
            <person name="Ruiz R.Y."/>
        </authorList>
    </citation>
    <scope>NUCLEOTIDE SEQUENCE [LARGE SCALE GENOMIC DNA]</scope>
    <source>
        <strain evidence="4">C33</strain>
    </source>
</reference>
<proteinExistence type="predicted"/>
<dbReference type="Proteomes" id="UP001279681">
    <property type="component" value="Unassembled WGS sequence"/>
</dbReference>
<dbReference type="Pfam" id="PF13700">
    <property type="entry name" value="DUF4158"/>
    <property type="match status" value="1"/>
</dbReference>